<keyword evidence="11" id="KW-0003">3Fe-4S</keyword>
<dbReference type="GO" id="GO:0046872">
    <property type="term" value="F:metal ion binding"/>
    <property type="evidence" value="ECO:0007669"/>
    <property type="project" value="UniProtKB-KW"/>
</dbReference>
<feature type="domain" description="4Fe-4S ferredoxin-type" evidence="12">
    <location>
        <begin position="177"/>
        <end position="206"/>
    </location>
</feature>
<dbReference type="SUPFAM" id="SSF54862">
    <property type="entry name" value="4Fe-4S ferredoxins"/>
    <property type="match status" value="1"/>
</dbReference>
<dbReference type="Proteomes" id="UP000265882">
    <property type="component" value="Unassembled WGS sequence"/>
</dbReference>
<evidence type="ECO:0000256" key="7">
    <source>
        <dbReference type="ARBA" id="ARBA00022737"/>
    </source>
</evidence>
<evidence type="ECO:0000256" key="1">
    <source>
        <dbReference type="ARBA" id="ARBA00001927"/>
    </source>
</evidence>
<evidence type="ECO:0000256" key="6">
    <source>
        <dbReference type="ARBA" id="ARBA00022723"/>
    </source>
</evidence>
<evidence type="ECO:0000259" key="12">
    <source>
        <dbReference type="PROSITE" id="PS51379"/>
    </source>
</evidence>
<keyword evidence="6" id="KW-0479">Metal-binding</keyword>
<dbReference type="Gene3D" id="3.30.70.20">
    <property type="match status" value="2"/>
</dbReference>
<name>A0A3A4P3G1_ABYX5</name>
<evidence type="ECO:0000256" key="9">
    <source>
        <dbReference type="ARBA" id="ARBA00023004"/>
    </source>
</evidence>
<keyword evidence="4" id="KW-0813">Transport</keyword>
<proteinExistence type="predicted"/>
<keyword evidence="8" id="KW-0249">Electron transport</keyword>
<comment type="subcellular location">
    <subcellularLocation>
        <location evidence="3">Cell envelope</location>
    </subcellularLocation>
</comment>
<evidence type="ECO:0000256" key="10">
    <source>
        <dbReference type="ARBA" id="ARBA00023014"/>
    </source>
</evidence>
<keyword evidence="5" id="KW-0004">4Fe-4S</keyword>
<evidence type="ECO:0000256" key="5">
    <source>
        <dbReference type="ARBA" id="ARBA00022485"/>
    </source>
</evidence>
<comment type="caution">
    <text evidence="13">The sequence shown here is derived from an EMBL/GenBank/DDBJ whole genome shotgun (WGS) entry which is preliminary data.</text>
</comment>
<reference evidence="13 14" key="1">
    <citation type="journal article" date="2017" name="ISME J.">
        <title>Energy and carbon metabolisms in a deep terrestrial subsurface fluid microbial community.</title>
        <authorList>
            <person name="Momper L."/>
            <person name="Jungbluth S.P."/>
            <person name="Lee M.D."/>
            <person name="Amend J.P."/>
        </authorList>
    </citation>
    <scope>NUCLEOTIDE SEQUENCE [LARGE SCALE GENOMIC DNA]</scope>
    <source>
        <strain evidence="13">SURF_5</strain>
    </source>
</reference>
<dbReference type="PANTHER" id="PTHR43518:SF1">
    <property type="entry name" value="RESPIRATORY NITRATE REDUCTASE 1 BETA CHAIN"/>
    <property type="match status" value="1"/>
</dbReference>
<dbReference type="GO" id="GO:0009061">
    <property type="term" value="P:anaerobic respiration"/>
    <property type="evidence" value="ECO:0007669"/>
    <property type="project" value="TreeGrafter"/>
</dbReference>
<feature type="domain" description="4Fe-4S ferredoxin-type" evidence="12">
    <location>
        <begin position="26"/>
        <end position="55"/>
    </location>
</feature>
<organism evidence="13 14">
    <name type="scientific">Abyssobacteria bacterium (strain SURF_5)</name>
    <dbReference type="NCBI Taxonomy" id="2093360"/>
    <lineage>
        <taxon>Bacteria</taxon>
        <taxon>Pseudomonadati</taxon>
        <taxon>Candidatus Hydrogenedentota</taxon>
        <taxon>Candidatus Abyssobacteria</taxon>
    </lineage>
</organism>
<evidence type="ECO:0000256" key="8">
    <source>
        <dbReference type="ARBA" id="ARBA00022982"/>
    </source>
</evidence>
<evidence type="ECO:0000256" key="2">
    <source>
        <dbReference type="ARBA" id="ARBA00001966"/>
    </source>
</evidence>
<evidence type="ECO:0000313" key="14">
    <source>
        <dbReference type="Proteomes" id="UP000265882"/>
    </source>
</evidence>
<dbReference type="GO" id="GO:0009055">
    <property type="term" value="F:electron transfer activity"/>
    <property type="evidence" value="ECO:0007669"/>
    <property type="project" value="TreeGrafter"/>
</dbReference>
<dbReference type="GO" id="GO:0051538">
    <property type="term" value="F:3 iron, 4 sulfur cluster binding"/>
    <property type="evidence" value="ECO:0007669"/>
    <property type="project" value="UniProtKB-KW"/>
</dbReference>
<evidence type="ECO:0000256" key="3">
    <source>
        <dbReference type="ARBA" id="ARBA00004196"/>
    </source>
</evidence>
<accession>A0A3A4P3G1</accession>
<dbReference type="InterPro" id="IPR017896">
    <property type="entry name" value="4Fe4S_Fe-S-bd"/>
</dbReference>
<dbReference type="Pfam" id="PF13247">
    <property type="entry name" value="Fer4_11"/>
    <property type="match status" value="1"/>
</dbReference>
<protein>
    <submittedName>
        <fullName evidence="13">Dehydrogenase</fullName>
    </submittedName>
</protein>
<dbReference type="GO" id="GO:0016020">
    <property type="term" value="C:membrane"/>
    <property type="evidence" value="ECO:0007669"/>
    <property type="project" value="TreeGrafter"/>
</dbReference>
<evidence type="ECO:0000313" key="13">
    <source>
        <dbReference type="EMBL" id="RJP23900.1"/>
    </source>
</evidence>
<dbReference type="EMBL" id="QZKU01000042">
    <property type="protein sequence ID" value="RJP23900.1"/>
    <property type="molecule type" value="Genomic_DNA"/>
</dbReference>
<comment type="cofactor">
    <cofactor evidence="1">
        <name>[3Fe-4S] cluster</name>
        <dbReference type="ChEBI" id="CHEBI:21137"/>
    </cofactor>
</comment>
<dbReference type="PROSITE" id="PS51379">
    <property type="entry name" value="4FE4S_FER_2"/>
    <property type="match status" value="2"/>
</dbReference>
<evidence type="ECO:0000256" key="4">
    <source>
        <dbReference type="ARBA" id="ARBA00022448"/>
    </source>
</evidence>
<dbReference type="AlphaFoldDB" id="A0A3A4P3G1"/>
<keyword evidence="7" id="KW-0677">Repeat</keyword>
<sequence>MARVFNWQIGRIMSYWYGETRPAKQFAAVFDLNKCIACQTCTLACKTTWTSGRGQEYMLWNNVESKPYGSYPLAYDSKILEMLGPQEWVGERYEGRTVFEAAPAGERLLGYRPESGDYSYPNIGEDEIFGTVDGGMSVEMPHPVWMFYLPRICNHCTYPACLAACPRGSIYKRPEDGIVLIDQKRCRGYRECVRACPYKKTFFNSRTGVSEKCIACFPLGEQDEQPRCFTQCIGKIRLRGWISVPEKANENNPIDYLVHVKKVALPLFPQLGLEPNVYYIPPIHVPNPFLNQLFGPLSEQAVQTYRNAHKNEPKLAALINLFGCTPKTVAAFKTKGNIVSALNDNGDTLVAVPVREPVAVRPAFDTQRGVPRMNVT</sequence>
<comment type="cofactor">
    <cofactor evidence="2">
        <name>[4Fe-4S] cluster</name>
        <dbReference type="ChEBI" id="CHEBI:49883"/>
    </cofactor>
</comment>
<keyword evidence="9" id="KW-0408">Iron</keyword>
<dbReference type="GO" id="GO:0030313">
    <property type="term" value="C:cell envelope"/>
    <property type="evidence" value="ECO:0007669"/>
    <property type="project" value="UniProtKB-SubCell"/>
</dbReference>
<dbReference type="GO" id="GO:0051539">
    <property type="term" value="F:4 iron, 4 sulfur cluster binding"/>
    <property type="evidence" value="ECO:0007669"/>
    <property type="project" value="UniProtKB-KW"/>
</dbReference>
<dbReference type="PANTHER" id="PTHR43518">
    <property type="entry name" value="NITRATE REDUCTASE BETA SUBUNIT"/>
    <property type="match status" value="1"/>
</dbReference>
<evidence type="ECO:0000256" key="11">
    <source>
        <dbReference type="ARBA" id="ARBA00023291"/>
    </source>
</evidence>
<keyword evidence="10" id="KW-0411">Iron-sulfur</keyword>
<gene>
    <name evidence="13" type="ORF">C4520_05515</name>
</gene>